<dbReference type="PANTHER" id="PTHR40031:SF1">
    <property type="entry name" value="MEMBRANE-BOUND METAL-DEPENDENT HYDROLASE"/>
    <property type="match status" value="1"/>
</dbReference>
<feature type="transmembrane region" description="Helical" evidence="1">
    <location>
        <begin position="160"/>
        <end position="177"/>
    </location>
</feature>
<feature type="transmembrane region" description="Helical" evidence="1">
    <location>
        <begin position="88"/>
        <end position="105"/>
    </location>
</feature>
<proteinExistence type="predicted"/>
<dbReference type="InterPro" id="IPR007404">
    <property type="entry name" value="YdjM-like"/>
</dbReference>
<feature type="transmembrane region" description="Helical" evidence="1">
    <location>
        <begin position="26"/>
        <end position="47"/>
    </location>
</feature>
<dbReference type="RefSeq" id="WP_114984551.1">
    <property type="nucleotide sequence ID" value="NZ_CP027806.1"/>
</dbReference>
<dbReference type="OrthoDB" id="9781927at2"/>
<gene>
    <name evidence="2" type="ORF">CYPRO_2104</name>
</gene>
<dbReference type="Proteomes" id="UP000254808">
    <property type="component" value="Chromosome"/>
</dbReference>
<name>A0A345ULK1_9BACT</name>
<keyword evidence="1" id="KW-1133">Transmembrane helix</keyword>
<organism evidence="2 3">
    <name type="scientific">Cyclonatronum proteinivorum</name>
    <dbReference type="NCBI Taxonomy" id="1457365"/>
    <lineage>
        <taxon>Bacteria</taxon>
        <taxon>Pseudomonadati</taxon>
        <taxon>Balneolota</taxon>
        <taxon>Balneolia</taxon>
        <taxon>Balneolales</taxon>
        <taxon>Cyclonatronaceae</taxon>
        <taxon>Cyclonatronum</taxon>
    </lineage>
</organism>
<evidence type="ECO:0000256" key="1">
    <source>
        <dbReference type="SAM" id="Phobius"/>
    </source>
</evidence>
<keyword evidence="1" id="KW-0472">Membrane</keyword>
<evidence type="ECO:0000313" key="2">
    <source>
        <dbReference type="EMBL" id="AXJ01353.1"/>
    </source>
</evidence>
<sequence length="348" mass="39678">MDSLTHILLGAAIGESVLGKHAGKKALFWGAAAATAPDLDVLVGAFMSDLDKLIFHRGLTHSLMFILLTSPLYGWLISRIHRNGDVNWRQWTLLVFLAQLTHTLLDSFTSYGTQLYLPFIPDAIALSTISVVDPLFTLPLLLTVPWLIFAKRNHPLRRRISSVAIFLATAYLTFTVINKTQVERAFHAAYASQGYEVTQTDIKPTLFNNLLWRGIAQLEGEDRYVVGYFSVVDGQRDIVFEEVEGHHDKIAAYHSFRSVQRLRWVSEGFYQVEETESGFLFNDLRFGRVAEFSDDVASPYAFSYQMTRMEDESDFLVERVRLRVERGRESESFRLLWQRIQDANAGSK</sequence>
<reference evidence="2 3" key="1">
    <citation type="submission" date="2018-03" db="EMBL/GenBank/DDBJ databases">
        <title>Phenotypic and genomic properties of Cyclonatronum proteinivorum gen. nov., sp. nov., a haloalkaliphilic bacteroidete from soda lakes possessing Na+-translocating rhodopsin.</title>
        <authorList>
            <person name="Toshchakov S.V."/>
            <person name="Korzhenkov A."/>
            <person name="Samarov N.I."/>
            <person name="Kublanov I.V."/>
            <person name="Muntyan M.S."/>
            <person name="Sorokin D.Y."/>
        </authorList>
    </citation>
    <scope>NUCLEOTIDE SEQUENCE [LARGE SCALE GENOMIC DNA]</scope>
    <source>
        <strain evidence="2 3">Omega</strain>
    </source>
</reference>
<dbReference type="KEGG" id="cprv:CYPRO_2104"/>
<feature type="transmembrane region" description="Helical" evidence="1">
    <location>
        <begin position="125"/>
        <end position="148"/>
    </location>
</feature>
<keyword evidence="1" id="KW-0812">Transmembrane</keyword>
<dbReference type="AlphaFoldDB" id="A0A345ULK1"/>
<evidence type="ECO:0000313" key="3">
    <source>
        <dbReference type="Proteomes" id="UP000254808"/>
    </source>
</evidence>
<dbReference type="EMBL" id="CP027806">
    <property type="protein sequence ID" value="AXJ01353.1"/>
    <property type="molecule type" value="Genomic_DNA"/>
</dbReference>
<dbReference type="PANTHER" id="PTHR40031">
    <property type="entry name" value="HYPOTHETICAL MEMBRANE SPANNING PROTEIN"/>
    <property type="match status" value="1"/>
</dbReference>
<dbReference type="Pfam" id="PF04307">
    <property type="entry name" value="YdjM"/>
    <property type="match status" value="1"/>
</dbReference>
<keyword evidence="3" id="KW-1185">Reference proteome</keyword>
<dbReference type="InterPro" id="IPR053170">
    <property type="entry name" value="Transcription_regulator"/>
</dbReference>
<protein>
    <submittedName>
        <fullName evidence="2">Inner membrane protein</fullName>
    </submittedName>
</protein>
<accession>A0A345ULK1</accession>
<feature type="transmembrane region" description="Helical" evidence="1">
    <location>
        <begin position="59"/>
        <end position="76"/>
    </location>
</feature>